<dbReference type="GO" id="GO:0060236">
    <property type="term" value="P:regulation of mitotic spindle organization"/>
    <property type="evidence" value="ECO:0007669"/>
    <property type="project" value="InterPro"/>
</dbReference>
<organism evidence="3 4">
    <name type="scientific">Buddleja alternifolia</name>
    <dbReference type="NCBI Taxonomy" id="168488"/>
    <lineage>
        <taxon>Eukaryota</taxon>
        <taxon>Viridiplantae</taxon>
        <taxon>Streptophyta</taxon>
        <taxon>Embryophyta</taxon>
        <taxon>Tracheophyta</taxon>
        <taxon>Spermatophyta</taxon>
        <taxon>Magnoliopsida</taxon>
        <taxon>eudicotyledons</taxon>
        <taxon>Gunneridae</taxon>
        <taxon>Pentapetalae</taxon>
        <taxon>asterids</taxon>
        <taxon>lamiids</taxon>
        <taxon>Lamiales</taxon>
        <taxon>Scrophulariaceae</taxon>
        <taxon>Buddlejeae</taxon>
        <taxon>Buddleja</taxon>
    </lineage>
</organism>
<feature type="compositionally biased region" description="Basic and acidic residues" evidence="1">
    <location>
        <begin position="241"/>
        <end position="253"/>
    </location>
</feature>
<reference evidence="3" key="1">
    <citation type="submission" date="2019-10" db="EMBL/GenBank/DDBJ databases">
        <authorList>
            <person name="Zhang R."/>
            <person name="Pan Y."/>
            <person name="Wang J."/>
            <person name="Ma R."/>
            <person name="Yu S."/>
        </authorList>
    </citation>
    <scope>NUCLEOTIDE SEQUENCE</scope>
    <source>
        <strain evidence="3">LA-IB0</strain>
        <tissue evidence="3">Leaf</tissue>
    </source>
</reference>
<dbReference type="GO" id="GO:0030295">
    <property type="term" value="F:protein kinase activator activity"/>
    <property type="evidence" value="ECO:0007669"/>
    <property type="project" value="TreeGrafter"/>
</dbReference>
<dbReference type="EMBL" id="WHWC01000006">
    <property type="protein sequence ID" value="KAG8381451.1"/>
    <property type="molecule type" value="Genomic_DNA"/>
</dbReference>
<dbReference type="InterPro" id="IPR009675">
    <property type="entry name" value="TPX2_fam"/>
</dbReference>
<accession>A0AAV6XLL5</accession>
<gene>
    <name evidence="3" type="ORF">BUALT_Bualt06G0123300</name>
</gene>
<evidence type="ECO:0000256" key="1">
    <source>
        <dbReference type="SAM" id="MobiDB-lite"/>
    </source>
</evidence>
<proteinExistence type="predicted"/>
<feature type="region of interest" description="Disordered" evidence="1">
    <location>
        <begin position="76"/>
        <end position="139"/>
    </location>
</feature>
<dbReference type="Proteomes" id="UP000826271">
    <property type="component" value="Unassembled WGS sequence"/>
</dbReference>
<protein>
    <recommendedName>
        <fullName evidence="2">TPX2 central domain-containing protein</fullName>
    </recommendedName>
</protein>
<dbReference type="Pfam" id="PF12214">
    <property type="entry name" value="TPX2_importin"/>
    <property type="match status" value="1"/>
</dbReference>
<feature type="region of interest" description="Disordered" evidence="1">
    <location>
        <begin position="340"/>
        <end position="370"/>
    </location>
</feature>
<feature type="compositionally biased region" description="Polar residues" evidence="1">
    <location>
        <begin position="76"/>
        <end position="91"/>
    </location>
</feature>
<feature type="region of interest" description="Disordered" evidence="1">
    <location>
        <begin position="228"/>
        <end position="281"/>
    </location>
</feature>
<dbReference type="GO" id="GO:0090307">
    <property type="term" value="P:mitotic spindle assembly"/>
    <property type="evidence" value="ECO:0007669"/>
    <property type="project" value="TreeGrafter"/>
</dbReference>
<evidence type="ECO:0000313" key="4">
    <source>
        <dbReference type="Proteomes" id="UP000826271"/>
    </source>
</evidence>
<feature type="domain" description="TPX2 central" evidence="2">
    <location>
        <begin position="214"/>
        <end position="299"/>
    </location>
</feature>
<evidence type="ECO:0000259" key="2">
    <source>
        <dbReference type="Pfam" id="PF12214"/>
    </source>
</evidence>
<dbReference type="InterPro" id="IPR027330">
    <property type="entry name" value="TPX2_central_dom"/>
</dbReference>
<evidence type="ECO:0000313" key="3">
    <source>
        <dbReference type="EMBL" id="KAG8381451.1"/>
    </source>
</evidence>
<sequence>MEDFVEHYYVEPSKTDEEYEFDASRFFDFTRPEFESEIEEAERWFEVSGDYPPSPFIVKLNLEKLLSVEVVPSSSNRKYSNINKPSSNYSDIDSRHGASTPKMNNAKGGNNHVLQGTAKEKTKSSDKLYQPRSSTLMKPTASHLAKQNKIHDKHSNHLCTRFQKASVKIDGKGFQSHTVSDNLATKRQKLEIGYLKKIAQLKHRVSLSHKSSKKLTIPREPELETLLRAQRRSSKNSSVSRETEIQKQKECNSKARPLNRKILQAPPLPQPKKSKPQVPKTQVFHSKTLERANHRAYGKVYPSVTDTSAVRDVKQKGTTLIELSIVDKVLETPPIEQFSKLSLGSDNKANEDDPNSSQPEFRRCHAKPSQCGGHIRVHEAQCWSNMNRSSLGIR</sequence>
<dbReference type="AlphaFoldDB" id="A0AAV6XLL5"/>
<dbReference type="GO" id="GO:0005880">
    <property type="term" value="C:nuclear microtubule"/>
    <property type="evidence" value="ECO:0007669"/>
    <property type="project" value="TreeGrafter"/>
</dbReference>
<dbReference type="PANTHER" id="PTHR14326">
    <property type="entry name" value="TARGETING PROTEIN FOR XKLP2"/>
    <property type="match status" value="1"/>
</dbReference>
<dbReference type="GO" id="GO:0005819">
    <property type="term" value="C:spindle"/>
    <property type="evidence" value="ECO:0007669"/>
    <property type="project" value="InterPro"/>
</dbReference>
<name>A0AAV6XLL5_9LAMI</name>
<dbReference type="PANTHER" id="PTHR14326:SF55">
    <property type="entry name" value="CELL CYCLE REGULATED MICROTUBULE ASSOCIATED PROTEIN"/>
    <property type="match status" value="1"/>
</dbReference>
<keyword evidence="4" id="KW-1185">Reference proteome</keyword>
<comment type="caution">
    <text evidence="3">The sequence shown here is derived from an EMBL/GenBank/DDBJ whole genome shotgun (WGS) entry which is preliminary data.</text>
</comment>
<dbReference type="GO" id="GO:0008017">
    <property type="term" value="F:microtubule binding"/>
    <property type="evidence" value="ECO:0007669"/>
    <property type="project" value="TreeGrafter"/>
</dbReference>